<accession>A0A0M2NK91</accession>
<gene>
    <name evidence="1" type="ORF">CHK_1658</name>
</gene>
<dbReference type="Proteomes" id="UP000034076">
    <property type="component" value="Unassembled WGS sequence"/>
</dbReference>
<dbReference type="AlphaFoldDB" id="A0A0M2NK91"/>
<sequence length="41" mass="4745">MARRIAAVFYYSTGGKQTAVQTPKNLPRLCGRFQGEKWLYH</sequence>
<name>A0A0M2NK91_9FIRM</name>
<protein>
    <submittedName>
        <fullName evidence="1">Uncharacterized protein</fullName>
    </submittedName>
</protein>
<evidence type="ECO:0000313" key="1">
    <source>
        <dbReference type="EMBL" id="KKI50867.1"/>
    </source>
</evidence>
<comment type="caution">
    <text evidence="1">The sequence shown here is derived from an EMBL/GenBank/DDBJ whole genome shotgun (WGS) entry which is preliminary data.</text>
</comment>
<evidence type="ECO:0000313" key="2">
    <source>
        <dbReference type="Proteomes" id="UP000034076"/>
    </source>
</evidence>
<dbReference type="EMBL" id="LAYJ01000097">
    <property type="protein sequence ID" value="KKI50867.1"/>
    <property type="molecule type" value="Genomic_DNA"/>
</dbReference>
<keyword evidence="2" id="KW-1185">Reference proteome</keyword>
<organism evidence="1 2">
    <name type="scientific">Christensenella hongkongensis</name>
    <dbReference type="NCBI Taxonomy" id="270498"/>
    <lineage>
        <taxon>Bacteria</taxon>
        <taxon>Bacillati</taxon>
        <taxon>Bacillota</taxon>
        <taxon>Clostridia</taxon>
        <taxon>Christensenellales</taxon>
        <taxon>Christensenellaceae</taxon>
        <taxon>Christensenella</taxon>
    </lineage>
</organism>
<reference evidence="1 2" key="1">
    <citation type="submission" date="2015-04" db="EMBL/GenBank/DDBJ databases">
        <title>Draft genome sequence of bacteremic isolate Catabacter hongkongensis type strain HKU16T.</title>
        <authorList>
            <person name="Lau S.K."/>
            <person name="Teng J.L."/>
            <person name="Huang Y."/>
            <person name="Curreem S.O."/>
            <person name="Tsui S.K."/>
            <person name="Woo P.C."/>
        </authorList>
    </citation>
    <scope>NUCLEOTIDE SEQUENCE [LARGE SCALE GENOMIC DNA]</scope>
    <source>
        <strain evidence="1 2">HKU16</strain>
    </source>
</reference>
<proteinExistence type="predicted"/>